<dbReference type="EMBL" id="JBHMBH010000019">
    <property type="protein sequence ID" value="MFB9714047.1"/>
    <property type="molecule type" value="Genomic_DNA"/>
</dbReference>
<feature type="compositionally biased region" description="Low complexity" evidence="1">
    <location>
        <begin position="35"/>
        <end position="44"/>
    </location>
</feature>
<name>A0ABV5UNF9_9MICC</name>
<proteinExistence type="predicted"/>
<feature type="signal peptide" evidence="2">
    <location>
        <begin position="1"/>
        <end position="24"/>
    </location>
</feature>
<evidence type="ECO:0008006" key="5">
    <source>
        <dbReference type="Google" id="ProtNLM"/>
    </source>
</evidence>
<keyword evidence="2" id="KW-0732">Signal</keyword>
<gene>
    <name evidence="3" type="ORF">ACFFPI_07735</name>
</gene>
<dbReference type="PROSITE" id="PS51257">
    <property type="entry name" value="PROKAR_LIPOPROTEIN"/>
    <property type="match status" value="1"/>
</dbReference>
<evidence type="ECO:0000256" key="2">
    <source>
        <dbReference type="SAM" id="SignalP"/>
    </source>
</evidence>
<organism evidence="3 4">
    <name type="scientific">Arthrobacter methylotrophus</name>
    <dbReference type="NCBI Taxonomy" id="121291"/>
    <lineage>
        <taxon>Bacteria</taxon>
        <taxon>Bacillati</taxon>
        <taxon>Actinomycetota</taxon>
        <taxon>Actinomycetes</taxon>
        <taxon>Micrococcales</taxon>
        <taxon>Micrococcaceae</taxon>
        <taxon>Arthrobacter</taxon>
    </lineage>
</organism>
<feature type="chain" id="PRO_5046987780" description="Lipoprotein" evidence="2">
    <location>
        <begin position="25"/>
        <end position="83"/>
    </location>
</feature>
<evidence type="ECO:0000313" key="4">
    <source>
        <dbReference type="Proteomes" id="UP001589536"/>
    </source>
</evidence>
<feature type="region of interest" description="Disordered" evidence="1">
    <location>
        <begin position="23"/>
        <end position="51"/>
    </location>
</feature>
<accession>A0ABV5UNF9</accession>
<keyword evidence="4" id="KW-1185">Reference proteome</keyword>
<evidence type="ECO:0000313" key="3">
    <source>
        <dbReference type="EMBL" id="MFB9714047.1"/>
    </source>
</evidence>
<comment type="caution">
    <text evidence="3">The sequence shown here is derived from an EMBL/GenBank/DDBJ whole genome shotgun (WGS) entry which is preliminary data.</text>
</comment>
<reference evidence="3 4" key="1">
    <citation type="submission" date="2024-09" db="EMBL/GenBank/DDBJ databases">
        <authorList>
            <person name="Sun Q."/>
            <person name="Mori K."/>
        </authorList>
    </citation>
    <scope>NUCLEOTIDE SEQUENCE [LARGE SCALE GENOMIC DNA]</scope>
    <source>
        <strain evidence="3 4">JCM 13519</strain>
    </source>
</reference>
<sequence length="83" mass="8049">MKTIRALSLAAVALTALLMAGCHSGERPTAPTPAPSSSTSSSDDTTGELVPKIGLNGKLGVGIDMGGGLTMSPSGNLGIGLGL</sequence>
<evidence type="ECO:0000256" key="1">
    <source>
        <dbReference type="SAM" id="MobiDB-lite"/>
    </source>
</evidence>
<dbReference type="Proteomes" id="UP001589536">
    <property type="component" value="Unassembled WGS sequence"/>
</dbReference>
<protein>
    <recommendedName>
        <fullName evidence="5">Lipoprotein</fullName>
    </recommendedName>
</protein>
<dbReference type="RefSeq" id="WP_345042965.1">
    <property type="nucleotide sequence ID" value="NZ_BAABED010000001.1"/>
</dbReference>